<dbReference type="OrthoDB" id="5851039at2759"/>
<gene>
    <name evidence="2" type="ORF">CAMP_LOCUS11666</name>
</gene>
<evidence type="ECO:0000313" key="2">
    <source>
        <dbReference type="EMBL" id="CAI5449029.1"/>
    </source>
</evidence>
<accession>A0A9P1IQ69</accession>
<sequence length="129" mass="13702">MLLGFLPIFLLANFRATFGCARTSSTTTPTTTSDCCSALTQTLTSTSFPDGTMTFSYDSDTCRTTVTATCSSSDSSLGLYAAIVANTDQFLDYAENTVSFPGTCTDGDWFMGTPSLEIVTLECILTNPS</sequence>
<feature type="chain" id="PRO_5040467261" description="C6 domain-containing protein" evidence="1">
    <location>
        <begin position="22"/>
        <end position="129"/>
    </location>
</feature>
<comment type="caution">
    <text evidence="2">The sequence shown here is derived from an EMBL/GenBank/DDBJ whole genome shotgun (WGS) entry which is preliminary data.</text>
</comment>
<evidence type="ECO:0008006" key="4">
    <source>
        <dbReference type="Google" id="ProtNLM"/>
    </source>
</evidence>
<evidence type="ECO:0000313" key="3">
    <source>
        <dbReference type="Proteomes" id="UP001152747"/>
    </source>
</evidence>
<protein>
    <recommendedName>
        <fullName evidence="4">C6 domain-containing protein</fullName>
    </recommendedName>
</protein>
<dbReference type="AlphaFoldDB" id="A0A9P1IQ69"/>
<feature type="signal peptide" evidence="1">
    <location>
        <begin position="1"/>
        <end position="21"/>
    </location>
</feature>
<name>A0A9P1IQ69_9PELO</name>
<organism evidence="2 3">
    <name type="scientific">Caenorhabditis angaria</name>
    <dbReference type="NCBI Taxonomy" id="860376"/>
    <lineage>
        <taxon>Eukaryota</taxon>
        <taxon>Metazoa</taxon>
        <taxon>Ecdysozoa</taxon>
        <taxon>Nematoda</taxon>
        <taxon>Chromadorea</taxon>
        <taxon>Rhabditida</taxon>
        <taxon>Rhabditina</taxon>
        <taxon>Rhabditomorpha</taxon>
        <taxon>Rhabditoidea</taxon>
        <taxon>Rhabditidae</taxon>
        <taxon>Peloderinae</taxon>
        <taxon>Caenorhabditis</taxon>
    </lineage>
</organism>
<keyword evidence="3" id="KW-1185">Reference proteome</keyword>
<keyword evidence="1" id="KW-0732">Signal</keyword>
<reference evidence="2" key="1">
    <citation type="submission" date="2022-11" db="EMBL/GenBank/DDBJ databases">
        <authorList>
            <person name="Kikuchi T."/>
        </authorList>
    </citation>
    <scope>NUCLEOTIDE SEQUENCE</scope>
    <source>
        <strain evidence="2">PS1010</strain>
    </source>
</reference>
<dbReference type="Proteomes" id="UP001152747">
    <property type="component" value="Unassembled WGS sequence"/>
</dbReference>
<proteinExistence type="predicted"/>
<dbReference type="EMBL" id="CANHGI010000004">
    <property type="protein sequence ID" value="CAI5449029.1"/>
    <property type="molecule type" value="Genomic_DNA"/>
</dbReference>
<evidence type="ECO:0000256" key="1">
    <source>
        <dbReference type="SAM" id="SignalP"/>
    </source>
</evidence>